<dbReference type="GO" id="GO:0008270">
    <property type="term" value="F:zinc ion binding"/>
    <property type="evidence" value="ECO:0007669"/>
    <property type="project" value="InterPro"/>
</dbReference>
<dbReference type="AlphaFoldDB" id="A0A6A5X9G2"/>
<dbReference type="PANTHER" id="PTHR47654">
    <property type="entry name" value="ZN(II)2CYS6 TRANSCRIPTION FACTOR (EUROFUNG)-RELATED"/>
    <property type="match status" value="1"/>
</dbReference>
<feature type="compositionally biased region" description="Polar residues" evidence="2">
    <location>
        <begin position="1"/>
        <end position="16"/>
    </location>
</feature>
<reference evidence="4" key="1">
    <citation type="journal article" date="2020" name="Stud. Mycol.">
        <title>101 Dothideomycetes genomes: a test case for predicting lifestyles and emergence of pathogens.</title>
        <authorList>
            <person name="Haridas S."/>
            <person name="Albert R."/>
            <person name="Binder M."/>
            <person name="Bloem J."/>
            <person name="Labutti K."/>
            <person name="Salamov A."/>
            <person name="Andreopoulos B."/>
            <person name="Baker S."/>
            <person name="Barry K."/>
            <person name="Bills G."/>
            <person name="Bluhm B."/>
            <person name="Cannon C."/>
            <person name="Castanera R."/>
            <person name="Culley D."/>
            <person name="Daum C."/>
            <person name="Ezra D."/>
            <person name="Gonzalez J."/>
            <person name="Henrissat B."/>
            <person name="Kuo A."/>
            <person name="Liang C."/>
            <person name="Lipzen A."/>
            <person name="Lutzoni F."/>
            <person name="Magnuson J."/>
            <person name="Mondo S."/>
            <person name="Nolan M."/>
            <person name="Ohm R."/>
            <person name="Pangilinan J."/>
            <person name="Park H.-J."/>
            <person name="Ramirez L."/>
            <person name="Alfaro M."/>
            <person name="Sun H."/>
            <person name="Tritt A."/>
            <person name="Yoshinaga Y."/>
            <person name="Zwiers L.-H."/>
            <person name="Turgeon B."/>
            <person name="Goodwin S."/>
            <person name="Spatafora J."/>
            <person name="Crous P."/>
            <person name="Grigoriev I."/>
        </authorList>
    </citation>
    <scope>NUCLEOTIDE SEQUENCE</scope>
    <source>
        <strain evidence="4">CBS 175.79</strain>
    </source>
</reference>
<dbReference type="PANTHER" id="PTHR47654:SF5">
    <property type="entry name" value="TRANSCRIPTION FACTOR DOMAIN-CONTAINING PROTEIN"/>
    <property type="match status" value="1"/>
</dbReference>
<dbReference type="InterPro" id="IPR036864">
    <property type="entry name" value="Zn2-C6_fun-type_DNA-bd_sf"/>
</dbReference>
<dbReference type="RefSeq" id="XP_033377947.1">
    <property type="nucleotide sequence ID" value="XM_033534642.1"/>
</dbReference>
<evidence type="ECO:0000256" key="1">
    <source>
        <dbReference type="ARBA" id="ARBA00023242"/>
    </source>
</evidence>
<feature type="region of interest" description="Disordered" evidence="2">
    <location>
        <begin position="1"/>
        <end position="20"/>
    </location>
</feature>
<accession>A0A6A5X9G2</accession>
<dbReference type="EMBL" id="ML978078">
    <property type="protein sequence ID" value="KAF2009608.1"/>
    <property type="molecule type" value="Genomic_DNA"/>
</dbReference>
<keyword evidence="1" id="KW-0539">Nucleus</keyword>
<dbReference type="GeneID" id="54292039"/>
<dbReference type="CDD" id="cd00067">
    <property type="entry name" value="GAL4"/>
    <property type="match status" value="1"/>
</dbReference>
<dbReference type="PROSITE" id="PS50048">
    <property type="entry name" value="ZN2_CY6_FUNGAL_2"/>
    <property type="match status" value="1"/>
</dbReference>
<feature type="domain" description="Zn(2)-C6 fungal-type" evidence="3">
    <location>
        <begin position="40"/>
        <end position="70"/>
    </location>
</feature>
<evidence type="ECO:0000313" key="4">
    <source>
        <dbReference type="EMBL" id="KAF2009608.1"/>
    </source>
</evidence>
<sequence length="228" mass="25326">MSEQSPAGPSTTTDNGSKVAIPRLSSFVKPSKEDRRTTVACTACRKHKIRCSGDYPQCQSCHSAGRDCVYMYTRRDRLKMVTQQNAMMTDLLRDLRVRTNPEDTARIDQALHSVEQSMSRNVYQQPASSYFDGAQGLDERSSEAASDTQSPTTQTFMADPYMDADQSAWANLALGLERPATEPAPERPPLPGLNHPHPLSTSVLPDEIGQHDPEDMDFFNFFDPQGPV</sequence>
<dbReference type="Pfam" id="PF00172">
    <property type="entry name" value="Zn_clus"/>
    <property type="match status" value="1"/>
</dbReference>
<dbReference type="OrthoDB" id="10261408at2759"/>
<name>A0A6A5X9G2_9PLEO</name>
<dbReference type="Gene3D" id="4.10.240.10">
    <property type="entry name" value="Zn(2)-C6 fungal-type DNA-binding domain"/>
    <property type="match status" value="1"/>
</dbReference>
<dbReference type="SUPFAM" id="SSF57701">
    <property type="entry name" value="Zn2/Cys6 DNA-binding domain"/>
    <property type="match status" value="1"/>
</dbReference>
<keyword evidence="5" id="KW-1185">Reference proteome</keyword>
<evidence type="ECO:0000256" key="2">
    <source>
        <dbReference type="SAM" id="MobiDB-lite"/>
    </source>
</evidence>
<dbReference type="GO" id="GO:0000981">
    <property type="term" value="F:DNA-binding transcription factor activity, RNA polymerase II-specific"/>
    <property type="evidence" value="ECO:0007669"/>
    <property type="project" value="InterPro"/>
</dbReference>
<dbReference type="Proteomes" id="UP000799778">
    <property type="component" value="Unassembled WGS sequence"/>
</dbReference>
<feature type="region of interest" description="Disordered" evidence="2">
    <location>
        <begin position="179"/>
        <end position="215"/>
    </location>
</feature>
<evidence type="ECO:0000313" key="5">
    <source>
        <dbReference type="Proteomes" id="UP000799778"/>
    </source>
</evidence>
<organism evidence="4 5">
    <name type="scientific">Aaosphaeria arxii CBS 175.79</name>
    <dbReference type="NCBI Taxonomy" id="1450172"/>
    <lineage>
        <taxon>Eukaryota</taxon>
        <taxon>Fungi</taxon>
        <taxon>Dikarya</taxon>
        <taxon>Ascomycota</taxon>
        <taxon>Pezizomycotina</taxon>
        <taxon>Dothideomycetes</taxon>
        <taxon>Pleosporomycetidae</taxon>
        <taxon>Pleosporales</taxon>
        <taxon>Pleosporales incertae sedis</taxon>
        <taxon>Aaosphaeria</taxon>
    </lineage>
</organism>
<dbReference type="InterPro" id="IPR053230">
    <property type="entry name" value="Trans_reg_galc"/>
</dbReference>
<dbReference type="SMART" id="SM00066">
    <property type="entry name" value="GAL4"/>
    <property type="match status" value="1"/>
</dbReference>
<dbReference type="InterPro" id="IPR001138">
    <property type="entry name" value="Zn2Cys6_DnaBD"/>
</dbReference>
<proteinExistence type="predicted"/>
<protein>
    <recommendedName>
        <fullName evidence="3">Zn(2)-C6 fungal-type domain-containing protein</fullName>
    </recommendedName>
</protein>
<feature type="region of interest" description="Disordered" evidence="2">
    <location>
        <begin position="131"/>
        <end position="154"/>
    </location>
</feature>
<feature type="compositionally biased region" description="Polar residues" evidence="2">
    <location>
        <begin position="143"/>
        <end position="154"/>
    </location>
</feature>
<evidence type="ECO:0000259" key="3">
    <source>
        <dbReference type="PROSITE" id="PS50048"/>
    </source>
</evidence>
<dbReference type="PROSITE" id="PS00463">
    <property type="entry name" value="ZN2_CY6_FUNGAL_1"/>
    <property type="match status" value="1"/>
</dbReference>
<gene>
    <name evidence="4" type="ORF">BU24DRAFT_79233</name>
</gene>